<evidence type="ECO:0000256" key="3">
    <source>
        <dbReference type="ARBA" id="ARBA00004910"/>
    </source>
</evidence>
<comment type="similarity">
    <text evidence="4 12">In the N-terminal section; belongs to the cytidine and deoxycytidylate deaminase family.</text>
</comment>
<keyword evidence="11" id="KW-0511">Multifunctional enzyme</keyword>
<dbReference type="PROSITE" id="PS00903">
    <property type="entry name" value="CYT_DCMP_DEAMINASES_1"/>
    <property type="match status" value="1"/>
</dbReference>
<evidence type="ECO:0000313" key="15">
    <source>
        <dbReference type="Proteomes" id="UP001061862"/>
    </source>
</evidence>
<evidence type="ECO:0000256" key="9">
    <source>
        <dbReference type="ARBA" id="ARBA00022857"/>
    </source>
</evidence>
<evidence type="ECO:0000256" key="1">
    <source>
        <dbReference type="ARBA" id="ARBA00002151"/>
    </source>
</evidence>
<comment type="pathway">
    <text evidence="2 12">Cofactor biosynthesis; riboflavin biosynthesis; 5-amino-6-(D-ribitylamino)uracil from GTP: step 2/4.</text>
</comment>
<keyword evidence="7 12" id="KW-0479">Metal-binding</keyword>
<dbReference type="InterPro" id="IPR050765">
    <property type="entry name" value="Riboflavin_Biosynth_HTPR"/>
</dbReference>
<sequence>MSGPSPEDIRWLDAAVRYALPYLGTTADNPTVAALVVDPVNQTLISRAVTAKGGRPHAESQALEAAGFEASGRTLYVTLEPCHHWGRTPPCVDAVIRSGVLRVVIGTGDPDPRTAGESIRRLESAGIEVILADHAPSRALHAGHAMRHGAGRPFVTVKLAVSADGMIGRKGQGNVAITGEAARDWSHLQRARSEAILIGASTARLDDPQLTVRLPGLENRSPLRVILVGAKGIDRKVNLVDRFSTHRLAIIAETDSPVDAPPSVEVIRVEGKKGRPDLALALTALAGKGIQNLLVEPGARLTAALLDAGLIDRFALLTSPVTIGKGGLPASSGDPLADRLEAAGLVETDRQQLGDDLLTIFERRSTISQ</sequence>
<dbReference type="Pfam" id="PF00383">
    <property type="entry name" value="dCMP_cyt_deam_1"/>
    <property type="match status" value="1"/>
</dbReference>
<feature type="domain" description="CMP/dCMP-type deaminase" evidence="13">
    <location>
        <begin position="10"/>
        <end position="130"/>
    </location>
</feature>
<comment type="catalytic activity">
    <reaction evidence="12">
        <text>5-amino-6-(5-phospho-D-ribitylamino)uracil + NADP(+) = 5-amino-6-(5-phospho-D-ribosylamino)uracil + NADPH + H(+)</text>
        <dbReference type="Rhea" id="RHEA:17845"/>
        <dbReference type="ChEBI" id="CHEBI:15378"/>
        <dbReference type="ChEBI" id="CHEBI:57783"/>
        <dbReference type="ChEBI" id="CHEBI:58349"/>
        <dbReference type="ChEBI" id="CHEBI:58421"/>
        <dbReference type="ChEBI" id="CHEBI:58453"/>
        <dbReference type="EC" id="1.1.1.193"/>
    </reaction>
</comment>
<dbReference type="EMBL" id="CP104965">
    <property type="protein sequence ID" value="UXN69790.1"/>
    <property type="molecule type" value="Genomic_DNA"/>
</dbReference>
<evidence type="ECO:0000256" key="6">
    <source>
        <dbReference type="ARBA" id="ARBA00022619"/>
    </source>
</evidence>
<proteinExistence type="inferred from homology"/>
<organism evidence="14 15">
    <name type="scientific">Devosia neptuniae</name>
    <dbReference type="NCBI Taxonomy" id="191302"/>
    <lineage>
        <taxon>Bacteria</taxon>
        <taxon>Pseudomonadati</taxon>
        <taxon>Pseudomonadota</taxon>
        <taxon>Alphaproteobacteria</taxon>
        <taxon>Hyphomicrobiales</taxon>
        <taxon>Devosiaceae</taxon>
        <taxon>Devosia</taxon>
    </lineage>
</organism>
<dbReference type="SUPFAM" id="SSF53597">
    <property type="entry name" value="Dihydrofolate reductase-like"/>
    <property type="match status" value="1"/>
</dbReference>
<dbReference type="RefSeq" id="WP_262168417.1">
    <property type="nucleotide sequence ID" value="NZ_CP104965.1"/>
</dbReference>
<accession>A0ABY6CCC1</accession>
<comment type="pathway">
    <text evidence="3 12">Cofactor biosynthesis; riboflavin biosynthesis; 5-amino-6-(D-ribitylamino)uracil from GTP: step 3/4.</text>
</comment>
<dbReference type="InterPro" id="IPR002125">
    <property type="entry name" value="CMP_dCMP_dom"/>
</dbReference>
<dbReference type="Gene3D" id="3.40.140.10">
    <property type="entry name" value="Cytidine Deaminase, domain 2"/>
    <property type="match status" value="1"/>
</dbReference>
<dbReference type="Pfam" id="PF01872">
    <property type="entry name" value="RibD_C"/>
    <property type="match status" value="1"/>
</dbReference>
<comment type="cofactor">
    <cofactor evidence="12">
        <name>Zn(2+)</name>
        <dbReference type="ChEBI" id="CHEBI:29105"/>
    </cofactor>
    <text evidence="12">Binds 1 zinc ion.</text>
</comment>
<dbReference type="InterPro" id="IPR024072">
    <property type="entry name" value="DHFR-like_dom_sf"/>
</dbReference>
<dbReference type="EC" id="3.5.4.26" evidence="12"/>
<comment type="catalytic activity">
    <reaction evidence="12">
        <text>2,5-diamino-6-hydroxy-4-(5-phosphoribosylamino)-pyrimidine + H2O + H(+) = 5-amino-6-(5-phospho-D-ribosylamino)uracil + NH4(+)</text>
        <dbReference type="Rhea" id="RHEA:21868"/>
        <dbReference type="ChEBI" id="CHEBI:15377"/>
        <dbReference type="ChEBI" id="CHEBI:15378"/>
        <dbReference type="ChEBI" id="CHEBI:28938"/>
        <dbReference type="ChEBI" id="CHEBI:58453"/>
        <dbReference type="ChEBI" id="CHEBI:58614"/>
        <dbReference type="EC" id="3.5.4.26"/>
    </reaction>
</comment>
<protein>
    <recommendedName>
        <fullName evidence="12">Riboflavin biosynthesis protein RibD</fullName>
    </recommendedName>
    <domain>
        <recommendedName>
            <fullName evidence="12">Diaminohydroxyphosphoribosylaminopyrimidine deaminase</fullName>
            <shortName evidence="12">DRAP deaminase</shortName>
            <ecNumber evidence="12">3.5.4.26</ecNumber>
        </recommendedName>
        <alternativeName>
            <fullName evidence="12">Riboflavin-specific deaminase</fullName>
        </alternativeName>
    </domain>
    <domain>
        <recommendedName>
            <fullName evidence="12">5-amino-6-(5-phosphoribosylamino)uracil reductase</fullName>
            <ecNumber evidence="12">1.1.1.193</ecNumber>
        </recommendedName>
        <alternativeName>
            <fullName evidence="12">HTP reductase</fullName>
        </alternativeName>
    </domain>
</protein>
<dbReference type="InterPro" id="IPR004794">
    <property type="entry name" value="Eubact_RibD"/>
</dbReference>
<dbReference type="PIRSF" id="PIRSF006769">
    <property type="entry name" value="RibD"/>
    <property type="match status" value="1"/>
</dbReference>
<keyword evidence="10 12" id="KW-0560">Oxidoreductase</keyword>
<dbReference type="PANTHER" id="PTHR38011">
    <property type="entry name" value="DIHYDROFOLATE REDUCTASE FAMILY PROTEIN (AFU_ORTHOLOGUE AFUA_8G06820)"/>
    <property type="match status" value="1"/>
</dbReference>
<dbReference type="GO" id="GO:0008703">
    <property type="term" value="F:5-amino-6-(5-phosphoribosylamino)uracil reductase activity"/>
    <property type="evidence" value="ECO:0007669"/>
    <property type="project" value="UniProtKB-EC"/>
</dbReference>
<keyword evidence="15" id="KW-1185">Reference proteome</keyword>
<dbReference type="NCBIfam" id="TIGR00326">
    <property type="entry name" value="eubact_ribD"/>
    <property type="match status" value="1"/>
</dbReference>
<comment type="similarity">
    <text evidence="5 12">In the C-terminal section; belongs to the HTP reductase family.</text>
</comment>
<gene>
    <name evidence="14" type="primary">ribD</name>
    <name evidence="14" type="ORF">N8A98_21700</name>
</gene>
<evidence type="ECO:0000256" key="11">
    <source>
        <dbReference type="ARBA" id="ARBA00023268"/>
    </source>
</evidence>
<dbReference type="InterPro" id="IPR016192">
    <property type="entry name" value="APOBEC/CMP_deaminase_Zn-bd"/>
</dbReference>
<keyword evidence="6 12" id="KW-0686">Riboflavin biosynthesis</keyword>
<evidence type="ECO:0000256" key="4">
    <source>
        <dbReference type="ARBA" id="ARBA00005259"/>
    </source>
</evidence>
<dbReference type="SUPFAM" id="SSF53927">
    <property type="entry name" value="Cytidine deaminase-like"/>
    <property type="match status" value="1"/>
</dbReference>
<keyword evidence="9 12" id="KW-0521">NADP</keyword>
<evidence type="ECO:0000256" key="8">
    <source>
        <dbReference type="ARBA" id="ARBA00022833"/>
    </source>
</evidence>
<evidence type="ECO:0000256" key="2">
    <source>
        <dbReference type="ARBA" id="ARBA00004882"/>
    </source>
</evidence>
<dbReference type="PANTHER" id="PTHR38011:SF7">
    <property type="entry name" value="2,5-DIAMINO-6-RIBOSYLAMINO-4(3H)-PYRIMIDINONE 5'-PHOSPHATE REDUCTASE"/>
    <property type="match status" value="1"/>
</dbReference>
<dbReference type="Proteomes" id="UP001061862">
    <property type="component" value="Chromosome"/>
</dbReference>
<evidence type="ECO:0000256" key="10">
    <source>
        <dbReference type="ARBA" id="ARBA00023002"/>
    </source>
</evidence>
<keyword evidence="12 14" id="KW-0378">Hydrolase</keyword>
<comment type="function">
    <text evidence="1 12">Converts 2,5-diamino-6-(ribosylamino)-4(3h)-pyrimidinone 5'-phosphate into 5-amino-6-(ribosylamino)-2,4(1h,3h)-pyrimidinedione 5'-phosphate.</text>
</comment>
<evidence type="ECO:0000259" key="13">
    <source>
        <dbReference type="PROSITE" id="PS51747"/>
    </source>
</evidence>
<evidence type="ECO:0000256" key="12">
    <source>
        <dbReference type="PIRNR" id="PIRNR006769"/>
    </source>
</evidence>
<evidence type="ECO:0000313" key="14">
    <source>
        <dbReference type="EMBL" id="UXN69790.1"/>
    </source>
</evidence>
<dbReference type="CDD" id="cd01284">
    <property type="entry name" value="Riboflavin_deaminase-reductase"/>
    <property type="match status" value="1"/>
</dbReference>
<evidence type="ECO:0000256" key="7">
    <source>
        <dbReference type="ARBA" id="ARBA00022723"/>
    </source>
</evidence>
<keyword evidence="8 12" id="KW-0862">Zinc</keyword>
<dbReference type="GO" id="GO:0008835">
    <property type="term" value="F:diaminohydroxyphosphoribosylaminopyrimidine deaminase activity"/>
    <property type="evidence" value="ECO:0007669"/>
    <property type="project" value="UniProtKB-EC"/>
</dbReference>
<dbReference type="InterPro" id="IPR002734">
    <property type="entry name" value="RibDG_C"/>
</dbReference>
<dbReference type="Gene3D" id="3.40.430.10">
    <property type="entry name" value="Dihydrofolate Reductase, subunit A"/>
    <property type="match status" value="1"/>
</dbReference>
<name>A0ABY6CCC1_9HYPH</name>
<evidence type="ECO:0000256" key="5">
    <source>
        <dbReference type="ARBA" id="ARBA00007417"/>
    </source>
</evidence>
<reference evidence="14 15" key="1">
    <citation type="submission" date="2022-09" db="EMBL/GenBank/DDBJ databases">
        <title>Interaction between co-microsymbionts with complementary sets of symbiotic genes in legume-rhizobium systems.</title>
        <authorList>
            <person name="Safronova V."/>
            <person name="Sazanova A."/>
            <person name="Afonin A."/>
            <person name="Chirak E."/>
        </authorList>
    </citation>
    <scope>NUCLEOTIDE SEQUENCE [LARGE SCALE GENOMIC DNA]</scope>
    <source>
        <strain evidence="14 15">A18/4-1</strain>
    </source>
</reference>
<dbReference type="EC" id="1.1.1.193" evidence="12"/>
<dbReference type="PROSITE" id="PS51747">
    <property type="entry name" value="CYT_DCMP_DEAMINASES_2"/>
    <property type="match status" value="1"/>
</dbReference>
<dbReference type="InterPro" id="IPR016193">
    <property type="entry name" value="Cytidine_deaminase-like"/>
</dbReference>